<keyword evidence="1" id="KW-0677">Repeat</keyword>
<evidence type="ECO:0000256" key="2">
    <source>
        <dbReference type="ARBA" id="ARBA00023043"/>
    </source>
</evidence>
<evidence type="ECO:0000313" key="4">
    <source>
        <dbReference type="Proteomes" id="UP001521222"/>
    </source>
</evidence>
<accession>A0ABR3QX77</accession>
<dbReference type="PANTHER" id="PTHR24173:SF74">
    <property type="entry name" value="ANKYRIN REPEAT DOMAIN-CONTAINING PROTEIN 16"/>
    <property type="match status" value="1"/>
</dbReference>
<gene>
    <name evidence="3" type="primary">ANKDD1A</name>
    <name evidence="3" type="ORF">SLS59_007796</name>
</gene>
<sequence length="431" mass="49466">MVVAPMSQDPDLHSRKSILLLSIHVLLKMALRDLVDLGVTILKAPRRDLTLESTEDDIPVFEKTINDIKRLDIKVREEMLAFSGSPTLARAQDALDALASPNFSSRFTWGVDQVSLDEIQMKVTWFHQRGHVGFAYVLRTRLLQLGITHSEKEIEDFLLWRQQFKEEMDTLTWGGHSSFSLPIHWRDCQVFAPREVVRILLVAKQILADRRPDFLRRFNYHILSDAGFELNWERPDPVGFCRYVHLEIDKSASVHWPSQAIDNTDILGRTALHIAVRQASLASVITLSQLGANLHQVCLNGLSMLHIAASHGHTCVLNFLVDQMEPRIGQIQYTHHIDQEDELGRTAFWHAARGSHFEVMDFLANGVNLKHFITTRVNIDHEDKHRRSALAVAERDGRQYVLSYLQALRKRAVNTTLNNYNFLHIYPNLKL</sequence>
<dbReference type="Gene3D" id="1.25.40.20">
    <property type="entry name" value="Ankyrin repeat-containing domain"/>
    <property type="match status" value="1"/>
</dbReference>
<dbReference type="SUPFAM" id="SSF48403">
    <property type="entry name" value="Ankyrin repeat"/>
    <property type="match status" value="1"/>
</dbReference>
<comment type="caution">
    <text evidence="3">The sequence shown here is derived from an EMBL/GenBank/DDBJ whole genome shotgun (WGS) entry which is preliminary data.</text>
</comment>
<proteinExistence type="predicted"/>
<dbReference type="Proteomes" id="UP001521222">
    <property type="component" value="Unassembled WGS sequence"/>
</dbReference>
<protein>
    <submittedName>
        <fullName evidence="3">Ankyrin repeat and death domain-containing protein 1A</fullName>
    </submittedName>
</protein>
<keyword evidence="4" id="KW-1185">Reference proteome</keyword>
<dbReference type="PANTHER" id="PTHR24173">
    <property type="entry name" value="ANKYRIN REPEAT CONTAINING"/>
    <property type="match status" value="1"/>
</dbReference>
<dbReference type="EMBL" id="JAKIXB020000028">
    <property type="protein sequence ID" value="KAL1596764.1"/>
    <property type="molecule type" value="Genomic_DNA"/>
</dbReference>
<dbReference type="InterPro" id="IPR036770">
    <property type="entry name" value="Ankyrin_rpt-contain_sf"/>
</dbReference>
<reference evidence="3 4" key="1">
    <citation type="submission" date="2024-02" db="EMBL/GenBank/DDBJ databases">
        <title>De novo assembly and annotation of 12 fungi associated with fruit tree decline syndrome in Ontario, Canada.</title>
        <authorList>
            <person name="Sulman M."/>
            <person name="Ellouze W."/>
            <person name="Ilyukhin E."/>
        </authorList>
    </citation>
    <scope>NUCLEOTIDE SEQUENCE [LARGE SCALE GENOMIC DNA]</scope>
    <source>
        <strain evidence="3 4">M97-236</strain>
    </source>
</reference>
<dbReference type="InterPro" id="IPR002110">
    <property type="entry name" value="Ankyrin_rpt"/>
</dbReference>
<organism evidence="3 4">
    <name type="scientific">Nothophoma quercina</name>
    <dbReference type="NCBI Taxonomy" id="749835"/>
    <lineage>
        <taxon>Eukaryota</taxon>
        <taxon>Fungi</taxon>
        <taxon>Dikarya</taxon>
        <taxon>Ascomycota</taxon>
        <taxon>Pezizomycotina</taxon>
        <taxon>Dothideomycetes</taxon>
        <taxon>Pleosporomycetidae</taxon>
        <taxon>Pleosporales</taxon>
        <taxon>Pleosporineae</taxon>
        <taxon>Didymellaceae</taxon>
        <taxon>Nothophoma</taxon>
    </lineage>
</organism>
<dbReference type="SMART" id="SM00248">
    <property type="entry name" value="ANK"/>
    <property type="match status" value="3"/>
</dbReference>
<evidence type="ECO:0000313" key="3">
    <source>
        <dbReference type="EMBL" id="KAL1596764.1"/>
    </source>
</evidence>
<dbReference type="Pfam" id="PF12796">
    <property type="entry name" value="Ank_2"/>
    <property type="match status" value="1"/>
</dbReference>
<keyword evidence="2" id="KW-0040">ANK repeat</keyword>
<evidence type="ECO:0000256" key="1">
    <source>
        <dbReference type="ARBA" id="ARBA00022737"/>
    </source>
</evidence>
<name>A0ABR3QX77_9PLEO</name>